<evidence type="ECO:0000313" key="1">
    <source>
        <dbReference type="EMBL" id="ABK93325.1"/>
    </source>
</evidence>
<name>A9PAC2_POPTR</name>
<protein>
    <submittedName>
        <fullName evidence="1">Uncharacterized protein</fullName>
    </submittedName>
</protein>
<accession>A9PAC2</accession>
<proteinExistence type="evidence at transcript level"/>
<dbReference type="EMBL" id="EF145136">
    <property type="protein sequence ID" value="ABK93325.1"/>
    <property type="molecule type" value="mRNA"/>
</dbReference>
<dbReference type="AlphaFoldDB" id="A9PAC2"/>
<reference evidence="1" key="1">
    <citation type="journal article" date="2008" name="BMC Genomics">
        <title>Analysis of 4,664 high-quality sequence-finished poplar full-length cDNA clones and their utility for the discovery of genes responding to insect feeding.</title>
        <authorList>
            <person name="Ralph S.G."/>
            <person name="Chun H.J."/>
            <person name="Cooper D."/>
            <person name="Kirkpatrick R."/>
            <person name="Kolosova N."/>
            <person name="Gunter L."/>
            <person name="Tuskan G.A."/>
            <person name="Douglas C.J."/>
            <person name="Holt R.A."/>
            <person name="Jones S.J."/>
            <person name="Marra M.A."/>
            <person name="Bohlmann J."/>
        </authorList>
    </citation>
    <scope>NUCLEOTIDE SEQUENCE</scope>
    <source>
        <tissue evidence="1">Phloem and cambium</tissue>
    </source>
</reference>
<organism evidence="1">
    <name type="scientific">Populus trichocarpa</name>
    <name type="common">Western balsam poplar</name>
    <name type="synonym">Populus balsamifera subsp. trichocarpa</name>
    <dbReference type="NCBI Taxonomy" id="3694"/>
    <lineage>
        <taxon>Eukaryota</taxon>
        <taxon>Viridiplantae</taxon>
        <taxon>Streptophyta</taxon>
        <taxon>Embryophyta</taxon>
        <taxon>Tracheophyta</taxon>
        <taxon>Spermatophyta</taxon>
        <taxon>Magnoliopsida</taxon>
        <taxon>eudicotyledons</taxon>
        <taxon>Gunneridae</taxon>
        <taxon>Pentapetalae</taxon>
        <taxon>rosids</taxon>
        <taxon>fabids</taxon>
        <taxon>Malpighiales</taxon>
        <taxon>Salicaceae</taxon>
        <taxon>Saliceae</taxon>
        <taxon>Populus</taxon>
    </lineage>
</organism>
<sequence length="113" mass="11382">MIAANSRPISSCTLFRASPRGSPPLTVVFPLASADLTVPDVLFGLVSTDLTLTSASLTITFVEGLGPLAVDLSTVTVAACEDCAIEGGLNCGTCGTAPALSVDSRFCIMGTTA</sequence>